<dbReference type="EMBL" id="SWJQ01002601">
    <property type="protein sequence ID" value="TRZ06352.1"/>
    <property type="molecule type" value="Genomic_DNA"/>
</dbReference>
<dbReference type="InterPro" id="IPR043502">
    <property type="entry name" value="DNA/RNA_pol_sf"/>
</dbReference>
<keyword evidence="2" id="KW-1185">Reference proteome</keyword>
<dbReference type="PANTHER" id="PTHR33064:SF37">
    <property type="entry name" value="RIBONUCLEASE H"/>
    <property type="match status" value="1"/>
</dbReference>
<evidence type="ECO:0000313" key="2">
    <source>
        <dbReference type="Proteomes" id="UP000796761"/>
    </source>
</evidence>
<sequence length="123" mass="14151">MEAKVLKLCQEDEERINKEVLAREGNKGGLDIDPVRVTIEIEECPMHVRQYPISLEGKEDLKPVIEELIKDQTLEPCMSPDNTPILPIKKPDGTYRSVQDLRKVNKRSRIRYAVAPNPYILLK</sequence>
<evidence type="ECO:0000313" key="1">
    <source>
        <dbReference type="EMBL" id="TRZ06352.1"/>
    </source>
</evidence>
<dbReference type="PANTHER" id="PTHR33064">
    <property type="entry name" value="POL PROTEIN"/>
    <property type="match status" value="1"/>
</dbReference>
<dbReference type="Gene3D" id="3.10.10.10">
    <property type="entry name" value="HIV Type 1 Reverse Transcriptase, subunit A, domain 1"/>
    <property type="match status" value="1"/>
</dbReference>
<dbReference type="InterPro" id="IPR051320">
    <property type="entry name" value="Viral_Replic_Matur_Polypro"/>
</dbReference>
<dbReference type="SUPFAM" id="SSF56672">
    <property type="entry name" value="DNA/RNA polymerases"/>
    <property type="match status" value="1"/>
</dbReference>
<comment type="caution">
    <text evidence="1">The sequence shown here is derived from an EMBL/GenBank/DDBJ whole genome shotgun (WGS) entry which is preliminary data.</text>
</comment>
<name>A0A8K1FWS8_9PASS</name>
<protein>
    <submittedName>
        <fullName evidence="1">Uncharacterized protein</fullName>
    </submittedName>
</protein>
<dbReference type="OrthoDB" id="9113925at2759"/>
<reference evidence="1" key="1">
    <citation type="submission" date="2019-04" db="EMBL/GenBank/DDBJ databases">
        <title>Genome assembly of Zosterops borbonicus 15179.</title>
        <authorList>
            <person name="Leroy T."/>
            <person name="Anselmetti Y."/>
            <person name="Tilak M.-K."/>
            <person name="Nabholz B."/>
        </authorList>
    </citation>
    <scope>NUCLEOTIDE SEQUENCE</scope>
    <source>
        <strain evidence="1">HGM_15179</strain>
        <tissue evidence="1">Muscle</tissue>
    </source>
</reference>
<accession>A0A8K1FWS8</accession>
<dbReference type="AlphaFoldDB" id="A0A8K1FWS8"/>
<organism evidence="1 2">
    <name type="scientific">Zosterops borbonicus</name>
    <dbReference type="NCBI Taxonomy" id="364589"/>
    <lineage>
        <taxon>Eukaryota</taxon>
        <taxon>Metazoa</taxon>
        <taxon>Chordata</taxon>
        <taxon>Craniata</taxon>
        <taxon>Vertebrata</taxon>
        <taxon>Euteleostomi</taxon>
        <taxon>Archelosauria</taxon>
        <taxon>Archosauria</taxon>
        <taxon>Dinosauria</taxon>
        <taxon>Saurischia</taxon>
        <taxon>Theropoda</taxon>
        <taxon>Coelurosauria</taxon>
        <taxon>Aves</taxon>
        <taxon>Neognathae</taxon>
        <taxon>Neoaves</taxon>
        <taxon>Telluraves</taxon>
        <taxon>Australaves</taxon>
        <taxon>Passeriformes</taxon>
        <taxon>Sylvioidea</taxon>
        <taxon>Zosteropidae</taxon>
        <taxon>Zosterops</taxon>
    </lineage>
</organism>
<proteinExistence type="predicted"/>
<gene>
    <name evidence="1" type="ORF">HGM15179_020756</name>
</gene>
<dbReference type="Proteomes" id="UP000796761">
    <property type="component" value="Unassembled WGS sequence"/>
</dbReference>